<evidence type="ECO:0000313" key="3">
    <source>
        <dbReference type="EMBL" id="ONK54830.1"/>
    </source>
</evidence>
<sequence>MYRELSEVTYVSTDGTKLSSAVDFEVGDNKVPFKLSDGTKLSSAVDFEGALSMPGSTQIWSWSPIVMMISTMFKMVWLLSEKMDGKKKKNKKKRGNSQNKLADDVPASSQEVANAEQDNGSAPQLNHIPKVPSTTDIQSVGVSESDIELDRHKVYEERFVKLQVEVRQLHEEKNQWLEKGASLEDKIKHLQNDVDFCIENKVDLEEKLKNLRRGNDLFMEKETLLNEIASRVEEVNIRLQEEVKELKESRDGLLQENVQLRESITVMESRLQRIETEAFLSRNSPVMIAETLLDKIPECQPEEAPPPLLEKREPENNELIEKVKEVQIDSDEHFQSTDHATSPELDRAKEPAESTISIDYAPEFAQNMYRSEETVQSLPRTQNPFSIPNGMTMDNSRISEEIVSVPLDDIQVQEVEPQRTEEDTAVPISDAPLIGAPIRLISFFAKYVSGADLVERDGGRSG</sequence>
<feature type="compositionally biased region" description="Polar residues" evidence="2">
    <location>
        <begin position="107"/>
        <end position="124"/>
    </location>
</feature>
<keyword evidence="4" id="KW-1185">Reference proteome</keyword>
<evidence type="ECO:0000313" key="4">
    <source>
        <dbReference type="Proteomes" id="UP000243459"/>
    </source>
</evidence>
<reference evidence="4" key="1">
    <citation type="journal article" date="2017" name="Nat. Commun.">
        <title>The asparagus genome sheds light on the origin and evolution of a young Y chromosome.</title>
        <authorList>
            <person name="Harkess A."/>
            <person name="Zhou J."/>
            <person name="Xu C."/>
            <person name="Bowers J.E."/>
            <person name="Van der Hulst R."/>
            <person name="Ayyampalayam S."/>
            <person name="Mercati F."/>
            <person name="Riccardi P."/>
            <person name="McKain M.R."/>
            <person name="Kakrana A."/>
            <person name="Tang H."/>
            <person name="Ray J."/>
            <person name="Groenendijk J."/>
            <person name="Arikit S."/>
            <person name="Mathioni S.M."/>
            <person name="Nakano M."/>
            <person name="Shan H."/>
            <person name="Telgmann-Rauber A."/>
            <person name="Kanno A."/>
            <person name="Yue Z."/>
            <person name="Chen H."/>
            <person name="Li W."/>
            <person name="Chen Y."/>
            <person name="Xu X."/>
            <person name="Zhang Y."/>
            <person name="Luo S."/>
            <person name="Chen H."/>
            <person name="Gao J."/>
            <person name="Mao Z."/>
            <person name="Pires J.C."/>
            <person name="Luo M."/>
            <person name="Kudrna D."/>
            <person name="Wing R.A."/>
            <person name="Meyers B.C."/>
            <person name="Yi K."/>
            <person name="Kong H."/>
            <person name="Lavrijsen P."/>
            <person name="Sunseri F."/>
            <person name="Falavigna A."/>
            <person name="Ye Y."/>
            <person name="Leebens-Mack J.H."/>
            <person name="Chen G."/>
        </authorList>
    </citation>
    <scope>NUCLEOTIDE SEQUENCE [LARGE SCALE GENOMIC DNA]</scope>
    <source>
        <strain evidence="4">cv. DH0086</strain>
    </source>
</reference>
<gene>
    <name evidence="3" type="ORF">A4U43_UnF10880</name>
</gene>
<evidence type="ECO:0000256" key="2">
    <source>
        <dbReference type="SAM" id="MobiDB-lite"/>
    </source>
</evidence>
<proteinExistence type="predicted"/>
<dbReference type="EMBL" id="KV864103">
    <property type="protein sequence ID" value="ONK54830.1"/>
    <property type="molecule type" value="Genomic_DNA"/>
</dbReference>
<dbReference type="AlphaFoldDB" id="A0A1R3L5D9"/>
<protein>
    <submittedName>
        <fullName evidence="3">Uncharacterized protein</fullName>
    </submittedName>
</protein>
<keyword evidence="1" id="KW-0175">Coiled coil</keyword>
<feature type="region of interest" description="Disordered" evidence="2">
    <location>
        <begin position="86"/>
        <end position="134"/>
    </location>
</feature>
<organism evidence="3 4">
    <name type="scientific">Asparagus officinalis</name>
    <name type="common">Garden asparagus</name>
    <dbReference type="NCBI Taxonomy" id="4686"/>
    <lineage>
        <taxon>Eukaryota</taxon>
        <taxon>Viridiplantae</taxon>
        <taxon>Streptophyta</taxon>
        <taxon>Embryophyta</taxon>
        <taxon>Tracheophyta</taxon>
        <taxon>Spermatophyta</taxon>
        <taxon>Magnoliopsida</taxon>
        <taxon>Liliopsida</taxon>
        <taxon>Asparagales</taxon>
        <taxon>Asparagaceae</taxon>
        <taxon>Asparagoideae</taxon>
        <taxon>Asparagus</taxon>
    </lineage>
</organism>
<dbReference type="Gramene" id="ONK54830">
    <property type="protein sequence ID" value="ONK54830"/>
    <property type="gene ID" value="A4U43_UnF10880"/>
</dbReference>
<feature type="compositionally biased region" description="Basic residues" evidence="2">
    <location>
        <begin position="86"/>
        <end position="95"/>
    </location>
</feature>
<name>A0A1R3L5D9_ASPOF</name>
<dbReference type="Proteomes" id="UP000243459">
    <property type="component" value="Unassembled WGS sequence"/>
</dbReference>
<accession>A0A1R3L5D9</accession>
<feature type="coiled-coil region" evidence="1">
    <location>
        <begin position="152"/>
        <end position="277"/>
    </location>
</feature>
<feature type="region of interest" description="Disordered" evidence="2">
    <location>
        <begin position="327"/>
        <end position="352"/>
    </location>
</feature>
<feature type="compositionally biased region" description="Basic and acidic residues" evidence="2">
    <location>
        <begin position="327"/>
        <end position="336"/>
    </location>
</feature>
<evidence type="ECO:0000256" key="1">
    <source>
        <dbReference type="SAM" id="Coils"/>
    </source>
</evidence>
<dbReference type="OMA" id="DYHAQNE"/>